<dbReference type="EMBL" id="JBHTHR010000381">
    <property type="protein sequence ID" value="MFD0802136.1"/>
    <property type="molecule type" value="Genomic_DNA"/>
</dbReference>
<sequence>MPVAVGLYRAVVALAAVSGIAMEVARAEALRPFVYFTLQSNSLLAVCFAFAAWSVWQGRDSLPGGLKGAVTVYILITGLVFNFVLADGPTQVSPAGAGELVGEPWWVVDSSDLLHTVVPVMAAADFVLFDRHRRLRWFHAVAWLLYPLAYAAFTTVRGAVFPAVGYPYSFVDVSVLGYDGLVRSVLAYGAAFLALGLMLVAADRLLGAPAPERLLARVRGERSAPT</sequence>
<name>A0ABW3BFM0_9ACTN</name>
<keyword evidence="3" id="KW-1185">Reference proteome</keyword>
<dbReference type="Proteomes" id="UP001596956">
    <property type="component" value="Unassembled WGS sequence"/>
</dbReference>
<proteinExistence type="predicted"/>
<feature type="transmembrane region" description="Helical" evidence="1">
    <location>
        <begin position="68"/>
        <end position="86"/>
    </location>
</feature>
<reference evidence="3" key="1">
    <citation type="journal article" date="2019" name="Int. J. Syst. Evol. Microbiol.">
        <title>The Global Catalogue of Microorganisms (GCM) 10K type strain sequencing project: providing services to taxonomists for standard genome sequencing and annotation.</title>
        <authorList>
            <consortium name="The Broad Institute Genomics Platform"/>
            <consortium name="The Broad Institute Genome Sequencing Center for Infectious Disease"/>
            <person name="Wu L."/>
            <person name="Ma J."/>
        </authorList>
    </citation>
    <scope>NUCLEOTIDE SEQUENCE [LARGE SCALE GENOMIC DNA]</scope>
    <source>
        <strain evidence="3">CCUG 63369</strain>
    </source>
</reference>
<feature type="transmembrane region" description="Helical" evidence="1">
    <location>
        <begin position="39"/>
        <end position="56"/>
    </location>
</feature>
<keyword evidence="1" id="KW-0812">Transmembrane</keyword>
<dbReference type="InterPro" id="IPR049713">
    <property type="entry name" value="Pr6Pr-like"/>
</dbReference>
<keyword evidence="1" id="KW-0472">Membrane</keyword>
<dbReference type="NCBIfam" id="NF038065">
    <property type="entry name" value="Pr6Pr"/>
    <property type="match status" value="1"/>
</dbReference>
<feature type="transmembrane region" description="Helical" evidence="1">
    <location>
        <begin position="141"/>
        <end position="165"/>
    </location>
</feature>
<gene>
    <name evidence="2" type="ORF">ACFQZU_12550</name>
</gene>
<keyword evidence="1" id="KW-1133">Transmembrane helix</keyword>
<evidence type="ECO:0000313" key="2">
    <source>
        <dbReference type="EMBL" id="MFD0802136.1"/>
    </source>
</evidence>
<organism evidence="2 3">
    <name type="scientific">Streptomonospora algeriensis</name>
    <dbReference type="NCBI Taxonomy" id="995084"/>
    <lineage>
        <taxon>Bacteria</taxon>
        <taxon>Bacillati</taxon>
        <taxon>Actinomycetota</taxon>
        <taxon>Actinomycetes</taxon>
        <taxon>Streptosporangiales</taxon>
        <taxon>Nocardiopsidaceae</taxon>
        <taxon>Streptomonospora</taxon>
    </lineage>
</organism>
<evidence type="ECO:0000313" key="3">
    <source>
        <dbReference type="Proteomes" id="UP001596956"/>
    </source>
</evidence>
<feature type="transmembrane region" description="Helical" evidence="1">
    <location>
        <begin position="185"/>
        <end position="206"/>
    </location>
</feature>
<protein>
    <submittedName>
        <fullName evidence="2">Pr6Pr family membrane protein</fullName>
    </submittedName>
</protein>
<accession>A0ABW3BFM0</accession>
<evidence type="ECO:0000256" key="1">
    <source>
        <dbReference type="SAM" id="Phobius"/>
    </source>
</evidence>
<comment type="caution">
    <text evidence="2">The sequence shown here is derived from an EMBL/GenBank/DDBJ whole genome shotgun (WGS) entry which is preliminary data.</text>
</comment>
<feature type="non-terminal residue" evidence="2">
    <location>
        <position position="226"/>
    </location>
</feature>